<keyword evidence="1" id="KW-1133">Transmembrane helix</keyword>
<keyword evidence="1" id="KW-0472">Membrane</keyword>
<feature type="transmembrane region" description="Helical" evidence="1">
    <location>
        <begin position="120"/>
        <end position="140"/>
    </location>
</feature>
<dbReference type="EMBL" id="JTDK01000006">
    <property type="protein sequence ID" value="KHK98841.1"/>
    <property type="molecule type" value="Genomic_DNA"/>
</dbReference>
<name>A0A0B2AB51_9MICO</name>
<dbReference type="Proteomes" id="UP000031030">
    <property type="component" value="Unassembled WGS sequence"/>
</dbReference>
<comment type="caution">
    <text evidence="2">The sequence shown here is derived from an EMBL/GenBank/DDBJ whole genome shotgun (WGS) entry which is preliminary data.</text>
</comment>
<proteinExistence type="predicted"/>
<evidence type="ECO:0000256" key="1">
    <source>
        <dbReference type="SAM" id="Phobius"/>
    </source>
</evidence>
<organism evidence="2 3">
    <name type="scientific">Microbacterium mangrovi</name>
    <dbReference type="NCBI Taxonomy" id="1348253"/>
    <lineage>
        <taxon>Bacteria</taxon>
        <taxon>Bacillati</taxon>
        <taxon>Actinomycetota</taxon>
        <taxon>Actinomycetes</taxon>
        <taxon>Micrococcales</taxon>
        <taxon>Microbacteriaceae</taxon>
        <taxon>Microbacterium</taxon>
    </lineage>
</organism>
<protein>
    <submittedName>
        <fullName evidence="2">Uncharacterized protein</fullName>
    </submittedName>
</protein>
<accession>A0A0B2AB51</accession>
<dbReference type="RefSeq" id="WP_039397752.1">
    <property type="nucleotide sequence ID" value="NZ_JTDK01000006.1"/>
</dbReference>
<keyword evidence="1" id="KW-0812">Transmembrane</keyword>
<dbReference type="AlphaFoldDB" id="A0A0B2AB51"/>
<sequence>MDTLLAQVAGTVLMVASAAGTTATLYGRTRRGPGRVAVALIWLALGTTGITTLGTGIAPHGSWAIVAGAVVTGGLLACAIVLGVLRMQDLKAARRRDALLGVPPVAPVPAARLIVTLSGLAALLICTGLFVPGALVFATAAGMPPAQLTPGLMVDILIATPLVWVAIGLTAWDRYVQRARDMEALRQGIETRVADAGTAAYRDGFAAGREEGYHHAAFGTSWE</sequence>
<reference evidence="2 3" key="1">
    <citation type="submission" date="2014-11" db="EMBL/GenBank/DDBJ databases">
        <title>Genome sequence of Microbacterium mangrovi MUSC 115(T).</title>
        <authorList>
            <person name="Lee L.-H."/>
        </authorList>
    </citation>
    <scope>NUCLEOTIDE SEQUENCE [LARGE SCALE GENOMIC DNA]</scope>
    <source>
        <strain evidence="2 3">MUSC 115</strain>
    </source>
</reference>
<feature type="transmembrane region" description="Helical" evidence="1">
    <location>
        <begin position="6"/>
        <end position="26"/>
    </location>
</feature>
<evidence type="ECO:0000313" key="3">
    <source>
        <dbReference type="Proteomes" id="UP000031030"/>
    </source>
</evidence>
<feature type="transmembrane region" description="Helical" evidence="1">
    <location>
        <begin position="152"/>
        <end position="172"/>
    </location>
</feature>
<feature type="transmembrane region" description="Helical" evidence="1">
    <location>
        <begin position="63"/>
        <end position="85"/>
    </location>
</feature>
<evidence type="ECO:0000313" key="2">
    <source>
        <dbReference type="EMBL" id="KHK98841.1"/>
    </source>
</evidence>
<keyword evidence="3" id="KW-1185">Reference proteome</keyword>
<gene>
    <name evidence="2" type="ORF">LK09_08185</name>
</gene>
<feature type="transmembrane region" description="Helical" evidence="1">
    <location>
        <begin position="38"/>
        <end position="57"/>
    </location>
</feature>